<dbReference type="Proteomes" id="UP001341840">
    <property type="component" value="Unassembled WGS sequence"/>
</dbReference>
<keyword evidence="7" id="KW-1185">Reference proteome</keyword>
<proteinExistence type="predicted"/>
<evidence type="ECO:0000313" key="7">
    <source>
        <dbReference type="Proteomes" id="UP001341840"/>
    </source>
</evidence>
<dbReference type="PROSITE" id="PS51011">
    <property type="entry name" value="ARID"/>
    <property type="match status" value="1"/>
</dbReference>
<feature type="domain" description="HMG box" evidence="4">
    <location>
        <begin position="174"/>
        <end position="242"/>
    </location>
</feature>
<comment type="caution">
    <text evidence="6">The sequence shown here is derived from an EMBL/GenBank/DDBJ whole genome shotgun (WGS) entry which is preliminary data.</text>
</comment>
<evidence type="ECO:0000256" key="2">
    <source>
        <dbReference type="SAM" id="Coils"/>
    </source>
</evidence>
<dbReference type="InterPro" id="IPR001606">
    <property type="entry name" value="ARID_dom"/>
</dbReference>
<evidence type="ECO:0008006" key="8">
    <source>
        <dbReference type="Google" id="ProtNLM"/>
    </source>
</evidence>
<dbReference type="EMBL" id="JASCZI010241874">
    <property type="protein sequence ID" value="MED6207968.1"/>
    <property type="molecule type" value="Genomic_DNA"/>
</dbReference>
<dbReference type="SMART" id="SM00501">
    <property type="entry name" value="BRIGHT"/>
    <property type="match status" value="1"/>
</dbReference>
<feature type="region of interest" description="Disordered" evidence="3">
    <location>
        <begin position="158"/>
        <end position="181"/>
    </location>
</feature>
<keyword evidence="2" id="KW-0175">Coiled coil</keyword>
<dbReference type="Pfam" id="PF01388">
    <property type="entry name" value="ARID"/>
    <property type="match status" value="1"/>
</dbReference>
<dbReference type="PANTHER" id="PTHR46691">
    <property type="entry name" value="HIGH MOBILITY GROUP B PROTEIN 9"/>
    <property type="match status" value="1"/>
</dbReference>
<dbReference type="Gene3D" id="1.10.150.60">
    <property type="entry name" value="ARID DNA-binding domain"/>
    <property type="match status" value="1"/>
</dbReference>
<reference evidence="6 7" key="1">
    <citation type="journal article" date="2023" name="Plants (Basel)">
        <title>Bridging the Gap: Combining Genomics and Transcriptomics Approaches to Understand Stylosanthes scabra, an Orphan Legume from the Brazilian Caatinga.</title>
        <authorList>
            <person name="Ferreira-Neto J.R.C."/>
            <person name="da Silva M.D."/>
            <person name="Binneck E."/>
            <person name="de Melo N.F."/>
            <person name="da Silva R.H."/>
            <person name="de Melo A.L.T.M."/>
            <person name="Pandolfi V."/>
            <person name="Bustamante F.O."/>
            <person name="Brasileiro-Vidal A.C."/>
            <person name="Benko-Iseppon A.M."/>
        </authorList>
    </citation>
    <scope>NUCLEOTIDE SEQUENCE [LARGE SCALE GENOMIC DNA]</scope>
    <source>
        <tissue evidence="6">Leaves</tissue>
    </source>
</reference>
<organism evidence="6 7">
    <name type="scientific">Stylosanthes scabra</name>
    <dbReference type="NCBI Taxonomy" id="79078"/>
    <lineage>
        <taxon>Eukaryota</taxon>
        <taxon>Viridiplantae</taxon>
        <taxon>Streptophyta</taxon>
        <taxon>Embryophyta</taxon>
        <taxon>Tracheophyta</taxon>
        <taxon>Spermatophyta</taxon>
        <taxon>Magnoliopsida</taxon>
        <taxon>eudicotyledons</taxon>
        <taxon>Gunneridae</taxon>
        <taxon>Pentapetalae</taxon>
        <taxon>rosids</taxon>
        <taxon>fabids</taxon>
        <taxon>Fabales</taxon>
        <taxon>Fabaceae</taxon>
        <taxon>Papilionoideae</taxon>
        <taxon>50 kb inversion clade</taxon>
        <taxon>dalbergioids sensu lato</taxon>
        <taxon>Dalbergieae</taxon>
        <taxon>Pterocarpus clade</taxon>
        <taxon>Stylosanthes</taxon>
    </lineage>
</organism>
<dbReference type="SMART" id="SM00398">
    <property type="entry name" value="HMG"/>
    <property type="match status" value="1"/>
</dbReference>
<keyword evidence="1" id="KW-0539">Nucleus</keyword>
<feature type="region of interest" description="Disordered" evidence="3">
    <location>
        <begin position="265"/>
        <end position="297"/>
    </location>
</feature>
<evidence type="ECO:0000313" key="6">
    <source>
        <dbReference type="EMBL" id="MED6207968.1"/>
    </source>
</evidence>
<feature type="DNA-binding region" description="HMG box" evidence="1">
    <location>
        <begin position="174"/>
        <end position="242"/>
    </location>
</feature>
<evidence type="ECO:0000256" key="3">
    <source>
        <dbReference type="SAM" id="MobiDB-lite"/>
    </source>
</evidence>
<evidence type="ECO:0000259" key="4">
    <source>
        <dbReference type="PROSITE" id="PS50118"/>
    </source>
</evidence>
<feature type="domain" description="ARID" evidence="5">
    <location>
        <begin position="20"/>
        <end position="112"/>
    </location>
</feature>
<dbReference type="Gene3D" id="1.10.30.10">
    <property type="entry name" value="High mobility group box domain"/>
    <property type="match status" value="1"/>
</dbReference>
<dbReference type="InterPro" id="IPR036431">
    <property type="entry name" value="ARID_dom_sf"/>
</dbReference>
<protein>
    <recommendedName>
        <fullName evidence="8">HMG box domain-containing protein</fullName>
    </recommendedName>
</protein>
<keyword evidence="1" id="KW-0238">DNA-binding</keyword>
<evidence type="ECO:0000256" key="1">
    <source>
        <dbReference type="PROSITE-ProRule" id="PRU00267"/>
    </source>
</evidence>
<dbReference type="InterPro" id="IPR009071">
    <property type="entry name" value="HMG_box_dom"/>
</dbReference>
<dbReference type="SUPFAM" id="SSF46774">
    <property type="entry name" value="ARID-like"/>
    <property type="match status" value="1"/>
</dbReference>
<gene>
    <name evidence="6" type="ORF">PIB30_040485</name>
</gene>
<name>A0ABU6YH47_9FABA</name>
<dbReference type="SUPFAM" id="SSF47095">
    <property type="entry name" value="HMG-box"/>
    <property type="match status" value="1"/>
</dbReference>
<dbReference type="InterPro" id="IPR036910">
    <property type="entry name" value="HMG_box_dom_sf"/>
</dbReference>
<evidence type="ECO:0000259" key="5">
    <source>
        <dbReference type="PROSITE" id="PS51011"/>
    </source>
</evidence>
<dbReference type="Pfam" id="PF00505">
    <property type="entry name" value="HMG_box"/>
    <property type="match status" value="1"/>
</dbReference>
<accession>A0ABU6YH47</accession>
<dbReference type="PANTHER" id="PTHR46691:SF3">
    <property type="entry name" value="HIGH MOBILITY GROUP B PROTEIN 15"/>
    <property type="match status" value="1"/>
</dbReference>
<dbReference type="PROSITE" id="PS50118">
    <property type="entry name" value="HMG_BOX_2"/>
    <property type="match status" value="1"/>
</dbReference>
<feature type="coiled-coil region" evidence="2">
    <location>
        <begin position="224"/>
        <end position="258"/>
    </location>
</feature>
<dbReference type="CDD" id="cd22009">
    <property type="entry name" value="HMG-box_AtHMGB9-like"/>
    <property type="match status" value="1"/>
</dbReference>
<dbReference type="SMART" id="SM01014">
    <property type="entry name" value="ARID"/>
    <property type="match status" value="1"/>
</dbReference>
<sequence>MTLNNSHQNPAPLAKYEEVTTNPKLFMSTLEKLHANMGTKFMIPIIGGKELDLFHLFIQVTSRGGIEKGQSQSSIPTPIQKEQFETRSSTAVIGVIDAKFESGYLISVSIGSEVLKGVLYQDPHPHPQRPSLPPVASFQSVMAKNNNNSNSLLGIQRRRRRKKCEIKRRDPSHPKPNRSGYNFFFAEQHARLKQLHQAKDRDISRTIGELWNKLKDDPEKLVYQEKALRDKERYREEMEHYRQKLRMIRNNNNSLLQQGFPQVDKNLTDEGSLQSQTPEEEITSGGSENDNEINMDPFNSQQPTFFTLKKPSIAGDHNNLGHPSMDHPKNMLTML</sequence>